<feature type="domain" description="Major facilitator superfamily (MFS) profile" evidence="5">
    <location>
        <begin position="6"/>
        <end position="400"/>
    </location>
</feature>
<dbReference type="InterPro" id="IPR020846">
    <property type="entry name" value="MFS_dom"/>
</dbReference>
<accession>A0A0S6VTD0</accession>
<feature type="transmembrane region" description="Helical" evidence="4">
    <location>
        <begin position="45"/>
        <end position="68"/>
    </location>
</feature>
<gene>
    <name evidence="6" type="ORF">U14_00422</name>
</gene>
<keyword evidence="7" id="KW-1185">Reference proteome</keyword>
<dbReference type="InterPro" id="IPR036259">
    <property type="entry name" value="MFS_trans_sf"/>
</dbReference>
<evidence type="ECO:0000313" key="7">
    <source>
        <dbReference type="Proteomes" id="UP000030700"/>
    </source>
</evidence>
<feature type="transmembrane region" description="Helical" evidence="4">
    <location>
        <begin position="378"/>
        <end position="398"/>
    </location>
</feature>
<dbReference type="CDD" id="cd17370">
    <property type="entry name" value="MFS_MJ1317_like"/>
    <property type="match status" value="1"/>
</dbReference>
<dbReference type="Proteomes" id="UP000030700">
    <property type="component" value="Unassembled WGS sequence"/>
</dbReference>
<evidence type="ECO:0000259" key="5">
    <source>
        <dbReference type="PROSITE" id="PS50850"/>
    </source>
</evidence>
<evidence type="ECO:0000256" key="4">
    <source>
        <dbReference type="SAM" id="Phobius"/>
    </source>
</evidence>
<dbReference type="InterPro" id="IPR011701">
    <property type="entry name" value="MFS"/>
</dbReference>
<dbReference type="PROSITE" id="PS50850">
    <property type="entry name" value="MFS"/>
    <property type="match status" value="1"/>
</dbReference>
<evidence type="ECO:0000256" key="3">
    <source>
        <dbReference type="ARBA" id="ARBA00023136"/>
    </source>
</evidence>
<feature type="transmembrane region" description="Helical" evidence="4">
    <location>
        <begin position="289"/>
        <end position="307"/>
    </location>
</feature>
<dbReference type="SUPFAM" id="SSF103473">
    <property type="entry name" value="MFS general substrate transporter"/>
    <property type="match status" value="1"/>
</dbReference>
<dbReference type="HOGENOM" id="CLU_040020_1_0_0"/>
<protein>
    <submittedName>
        <fullName evidence="6">Major facilitator superfamily MFS_1</fullName>
    </submittedName>
</protein>
<dbReference type="Pfam" id="PF07690">
    <property type="entry name" value="MFS_1"/>
    <property type="match status" value="1"/>
</dbReference>
<dbReference type="Gene3D" id="1.20.1250.20">
    <property type="entry name" value="MFS general substrate transporter like domains"/>
    <property type="match status" value="2"/>
</dbReference>
<dbReference type="EMBL" id="DF820455">
    <property type="protein sequence ID" value="GAK49204.1"/>
    <property type="molecule type" value="Genomic_DNA"/>
</dbReference>
<organism evidence="6">
    <name type="scientific">Candidatus Moduliflexus flocculans</name>
    <dbReference type="NCBI Taxonomy" id="1499966"/>
    <lineage>
        <taxon>Bacteria</taxon>
        <taxon>Candidatus Moduliflexota</taxon>
        <taxon>Candidatus Moduliflexia</taxon>
        <taxon>Candidatus Moduliflexales</taxon>
        <taxon>Candidatus Moduliflexaceae</taxon>
    </lineage>
</organism>
<feature type="transmembrane region" description="Helical" evidence="4">
    <location>
        <begin position="176"/>
        <end position="198"/>
    </location>
</feature>
<evidence type="ECO:0000256" key="1">
    <source>
        <dbReference type="ARBA" id="ARBA00022692"/>
    </source>
</evidence>
<dbReference type="GO" id="GO:0022857">
    <property type="term" value="F:transmembrane transporter activity"/>
    <property type="evidence" value="ECO:0007669"/>
    <property type="project" value="InterPro"/>
</dbReference>
<evidence type="ECO:0000256" key="2">
    <source>
        <dbReference type="ARBA" id="ARBA00022989"/>
    </source>
</evidence>
<keyword evidence="3 4" id="KW-0472">Membrane</keyword>
<dbReference type="STRING" id="1499966.U14_00422"/>
<dbReference type="PANTHER" id="PTHR23518">
    <property type="entry name" value="C-METHYLTRANSFERASE"/>
    <property type="match status" value="1"/>
</dbReference>
<reference evidence="6" key="1">
    <citation type="journal article" date="2015" name="PeerJ">
        <title>First genomic representation of candidate bacterial phylum KSB3 points to enhanced environmental sensing as a trigger of wastewater bulking.</title>
        <authorList>
            <person name="Sekiguchi Y."/>
            <person name="Ohashi A."/>
            <person name="Parks D.H."/>
            <person name="Yamauchi T."/>
            <person name="Tyson G.W."/>
            <person name="Hugenholtz P."/>
        </authorList>
    </citation>
    <scope>NUCLEOTIDE SEQUENCE [LARGE SCALE GENOMIC DNA]</scope>
</reference>
<keyword evidence="1 4" id="KW-0812">Transmembrane</keyword>
<feature type="transmembrane region" description="Helical" evidence="4">
    <location>
        <begin position="254"/>
        <end position="277"/>
    </location>
</feature>
<feature type="transmembrane region" description="Helical" evidence="4">
    <location>
        <begin position="313"/>
        <end position="328"/>
    </location>
</feature>
<dbReference type="AlphaFoldDB" id="A0A0S6VTD0"/>
<evidence type="ECO:0000313" key="6">
    <source>
        <dbReference type="EMBL" id="GAK49204.1"/>
    </source>
</evidence>
<sequence length="400" mass="44277">MKLDKNVVLLGLTSFFTDVASEMIYPLIQAFVSMILASRQALLGPALGIIEGIAESTASLLKVFVGYYSDRIQQRKRLTIAGYGLSAAAKLVLFFASMGWYLVLISRFLDRIGKGIRTAPRDALIAESTPQEMQGRAYGFHRAMDFGGAFVGVLICYLVSLRFLDPITKNLRDLQTYYLLFSLSIAPAVIGVALLFFVKERHALPVETKMRPRPNLDIRQYDRNLQWFFLAEFLFTLGNSSNQFLLLRSMNLGYTLSSVILMYLLFNLVTTALSTFFGTLSDKIGRRKLIAAGYTVYALVYLSFGVLTEQTKGWLWLFWLVYGLYYAMTEGVEKAFVARLAPPESKATALGLSHTIVGVTLLPASVIAGALFTVSKSAPFLFGGAMSVLAVIIMAALVKE</sequence>
<dbReference type="PANTHER" id="PTHR23518:SF2">
    <property type="entry name" value="MAJOR FACILITATOR SUPERFAMILY TRANSPORTER"/>
    <property type="match status" value="1"/>
</dbReference>
<feature type="transmembrane region" description="Helical" evidence="4">
    <location>
        <begin position="80"/>
        <end position="103"/>
    </location>
</feature>
<feature type="transmembrane region" description="Helical" evidence="4">
    <location>
        <begin position="349"/>
        <end position="372"/>
    </location>
</feature>
<proteinExistence type="predicted"/>
<feature type="transmembrane region" description="Helical" evidence="4">
    <location>
        <begin position="146"/>
        <end position="164"/>
    </location>
</feature>
<name>A0A0S6VTD0_9BACT</name>
<keyword evidence="2 4" id="KW-1133">Transmembrane helix</keyword>